<dbReference type="Gene3D" id="3.40.50.360">
    <property type="match status" value="1"/>
</dbReference>
<keyword evidence="2 6" id="KW-0288">FMN</keyword>
<evidence type="ECO:0000313" key="9">
    <source>
        <dbReference type="Proteomes" id="UP001156870"/>
    </source>
</evidence>
<dbReference type="AlphaFoldDB" id="A0AA37WN78"/>
<protein>
    <recommendedName>
        <fullName evidence="6">FMN dependent NADH:quinone oxidoreductase</fullName>
        <ecNumber evidence="6">1.6.5.-</ecNumber>
    </recommendedName>
    <alternativeName>
        <fullName evidence="6">Azo-dye reductase</fullName>
    </alternativeName>
    <alternativeName>
        <fullName evidence="6">FMN-dependent NADH-azo compound oxidoreductase</fullName>
    </alternativeName>
    <alternativeName>
        <fullName evidence="6">FMN-dependent NADH-azoreductase</fullName>
        <ecNumber evidence="6">1.7.1.17</ecNumber>
    </alternativeName>
</protein>
<feature type="binding site" evidence="6">
    <location>
        <begin position="95"/>
        <end position="98"/>
    </location>
    <ligand>
        <name>FMN</name>
        <dbReference type="ChEBI" id="CHEBI:58210"/>
    </ligand>
</feature>
<keyword evidence="4 6" id="KW-0520">NAD</keyword>
<keyword evidence="9" id="KW-1185">Reference proteome</keyword>
<dbReference type="InterPro" id="IPR023048">
    <property type="entry name" value="NADH:quinone_OxRdtase_FMN_depd"/>
</dbReference>
<dbReference type="HAMAP" id="MF_01216">
    <property type="entry name" value="Azoreductase_type1"/>
    <property type="match status" value="1"/>
</dbReference>
<dbReference type="InterPro" id="IPR050104">
    <property type="entry name" value="FMN-dep_NADH:Q_OxRdtase_AzoR1"/>
</dbReference>
<reference evidence="8 9" key="1">
    <citation type="journal article" date="2014" name="Int. J. Syst. Evol. Microbiol.">
        <title>Complete genome sequence of Corynebacterium casei LMG S-19264T (=DSM 44701T), isolated from a smear-ripened cheese.</title>
        <authorList>
            <consortium name="US DOE Joint Genome Institute (JGI-PGF)"/>
            <person name="Walter F."/>
            <person name="Albersmeier A."/>
            <person name="Kalinowski J."/>
            <person name="Ruckert C."/>
        </authorList>
    </citation>
    <scope>NUCLEOTIDE SEQUENCE [LARGE SCALE GENOMIC DNA]</scope>
    <source>
        <strain evidence="8 9">NBRC 110095</strain>
    </source>
</reference>
<dbReference type="GO" id="GO:0010181">
    <property type="term" value="F:FMN binding"/>
    <property type="evidence" value="ECO:0007669"/>
    <property type="project" value="UniProtKB-UniRule"/>
</dbReference>
<comment type="function">
    <text evidence="6">Quinone reductase that provides resistance to thiol-specific stress caused by electrophilic quinones.</text>
</comment>
<evidence type="ECO:0000256" key="4">
    <source>
        <dbReference type="ARBA" id="ARBA00023027"/>
    </source>
</evidence>
<keyword evidence="3 6" id="KW-0560">Oxidoreductase</keyword>
<dbReference type="InterPro" id="IPR003680">
    <property type="entry name" value="Flavodoxin_fold"/>
</dbReference>
<comment type="cofactor">
    <cofactor evidence="6">
        <name>FMN</name>
        <dbReference type="ChEBI" id="CHEBI:58210"/>
    </cofactor>
    <text evidence="6">Binds 1 FMN per subunit.</text>
</comment>
<dbReference type="GO" id="GO:0009055">
    <property type="term" value="F:electron transfer activity"/>
    <property type="evidence" value="ECO:0007669"/>
    <property type="project" value="UniProtKB-UniRule"/>
</dbReference>
<dbReference type="EC" id="1.6.5.-" evidence="6"/>
<organism evidence="8 9">
    <name type="scientific">Marinibactrum halimedae</name>
    <dbReference type="NCBI Taxonomy" id="1444977"/>
    <lineage>
        <taxon>Bacteria</taxon>
        <taxon>Pseudomonadati</taxon>
        <taxon>Pseudomonadota</taxon>
        <taxon>Gammaproteobacteria</taxon>
        <taxon>Cellvibrionales</taxon>
        <taxon>Cellvibrionaceae</taxon>
        <taxon>Marinibactrum</taxon>
    </lineage>
</organism>
<dbReference type="EC" id="1.7.1.17" evidence="6"/>
<dbReference type="GO" id="GO:0016652">
    <property type="term" value="F:oxidoreductase activity, acting on NAD(P)H as acceptor"/>
    <property type="evidence" value="ECO:0007669"/>
    <property type="project" value="UniProtKB-UniRule"/>
</dbReference>
<comment type="catalytic activity">
    <reaction evidence="5">
        <text>N,N-dimethyl-1,4-phenylenediamine + anthranilate + 2 NAD(+) = 2-(4-dimethylaminophenyl)diazenylbenzoate + 2 NADH + 2 H(+)</text>
        <dbReference type="Rhea" id="RHEA:55872"/>
        <dbReference type="ChEBI" id="CHEBI:15378"/>
        <dbReference type="ChEBI" id="CHEBI:15783"/>
        <dbReference type="ChEBI" id="CHEBI:16567"/>
        <dbReference type="ChEBI" id="CHEBI:57540"/>
        <dbReference type="ChEBI" id="CHEBI:57945"/>
        <dbReference type="ChEBI" id="CHEBI:71579"/>
        <dbReference type="EC" id="1.7.1.17"/>
    </reaction>
    <physiologicalReaction direction="right-to-left" evidence="5">
        <dbReference type="Rhea" id="RHEA:55874"/>
    </physiologicalReaction>
</comment>
<comment type="function">
    <text evidence="6">Also exhibits azoreductase activity. Catalyzes the reductive cleavage of the azo bond in aromatic azo compounds to the corresponding amines.</text>
</comment>
<gene>
    <name evidence="6 8" type="primary">azoR</name>
    <name evidence="8" type="ORF">GCM10007877_04110</name>
</gene>
<evidence type="ECO:0000259" key="7">
    <source>
        <dbReference type="Pfam" id="PF02525"/>
    </source>
</evidence>
<comment type="caution">
    <text evidence="8">The sequence shown here is derived from an EMBL/GenBank/DDBJ whole genome shotgun (WGS) entry which is preliminary data.</text>
</comment>
<accession>A0AA37WN78</accession>
<dbReference type="Proteomes" id="UP001156870">
    <property type="component" value="Unassembled WGS sequence"/>
</dbReference>
<name>A0AA37WN78_9GAMM</name>
<dbReference type="PANTHER" id="PTHR43741">
    <property type="entry name" value="FMN-DEPENDENT NADH-AZOREDUCTASE 1"/>
    <property type="match status" value="1"/>
</dbReference>
<dbReference type="Pfam" id="PF02525">
    <property type="entry name" value="Flavodoxin_2"/>
    <property type="match status" value="1"/>
</dbReference>
<dbReference type="PANTHER" id="PTHR43741:SF2">
    <property type="entry name" value="FMN-DEPENDENT NADH:QUINONE OXIDOREDUCTASE"/>
    <property type="match status" value="1"/>
</dbReference>
<dbReference type="EMBL" id="BSPD01000017">
    <property type="protein sequence ID" value="GLS24697.1"/>
    <property type="molecule type" value="Genomic_DNA"/>
</dbReference>
<feature type="binding site" evidence="6">
    <location>
        <position position="9"/>
    </location>
    <ligand>
        <name>FMN</name>
        <dbReference type="ChEBI" id="CHEBI:58210"/>
    </ligand>
</feature>
<sequence length="206" mass="22418">MNLLVVKSSVFGQGGQSSGLAETFCQQWKARYPDADVVERDVVANPIPHLDGERIGALFSDPETRSSEQQSVVDFADDLLEELTRADAIVLAVPMYNFSIPSQLKAWMDHLARAGVSFKYTENGPVGLLKDKPIYVLAARGGVYQSSGQDYQAPLLKQFFGLLGFESLRFVYAEGLNLGEESKASALNDATQHIANLVAAFELGDA</sequence>
<proteinExistence type="inferred from homology"/>
<evidence type="ECO:0000313" key="8">
    <source>
        <dbReference type="EMBL" id="GLS24697.1"/>
    </source>
</evidence>
<comment type="catalytic activity">
    <reaction evidence="6">
        <text>2 a quinone + NADH + H(+) = 2 a 1,4-benzosemiquinone + NAD(+)</text>
        <dbReference type="Rhea" id="RHEA:65952"/>
        <dbReference type="ChEBI" id="CHEBI:15378"/>
        <dbReference type="ChEBI" id="CHEBI:57540"/>
        <dbReference type="ChEBI" id="CHEBI:57945"/>
        <dbReference type="ChEBI" id="CHEBI:132124"/>
        <dbReference type="ChEBI" id="CHEBI:134225"/>
    </reaction>
</comment>
<evidence type="ECO:0000256" key="6">
    <source>
        <dbReference type="HAMAP-Rule" id="MF_01216"/>
    </source>
</evidence>
<comment type="subunit">
    <text evidence="6">Homodimer.</text>
</comment>
<feature type="domain" description="Flavodoxin-like fold" evidence="7">
    <location>
        <begin position="1"/>
        <end position="196"/>
    </location>
</feature>
<evidence type="ECO:0000256" key="5">
    <source>
        <dbReference type="ARBA" id="ARBA00048542"/>
    </source>
</evidence>
<comment type="similarity">
    <text evidence="6">Belongs to the azoreductase type 1 family.</text>
</comment>
<keyword evidence="1 6" id="KW-0285">Flavoprotein</keyword>
<dbReference type="RefSeq" id="WP_232593690.1">
    <property type="nucleotide sequence ID" value="NZ_BSPD01000017.1"/>
</dbReference>
<evidence type="ECO:0000256" key="1">
    <source>
        <dbReference type="ARBA" id="ARBA00022630"/>
    </source>
</evidence>
<dbReference type="GO" id="GO:0016655">
    <property type="term" value="F:oxidoreductase activity, acting on NAD(P)H, quinone or similar compound as acceptor"/>
    <property type="evidence" value="ECO:0007669"/>
    <property type="project" value="InterPro"/>
</dbReference>
<evidence type="ECO:0000256" key="3">
    <source>
        <dbReference type="ARBA" id="ARBA00023002"/>
    </source>
</evidence>
<dbReference type="InterPro" id="IPR029039">
    <property type="entry name" value="Flavoprotein-like_sf"/>
</dbReference>
<evidence type="ECO:0000256" key="2">
    <source>
        <dbReference type="ARBA" id="ARBA00022643"/>
    </source>
</evidence>
<dbReference type="SUPFAM" id="SSF52218">
    <property type="entry name" value="Flavoproteins"/>
    <property type="match status" value="1"/>
</dbReference>
<comment type="caution">
    <text evidence="6">Lacks conserved residue(s) required for the propagation of feature annotation.</text>
</comment>